<evidence type="ECO:0000313" key="4">
    <source>
        <dbReference type="Proteomes" id="UP000013026"/>
    </source>
</evidence>
<dbReference type="Proteomes" id="UP000013026">
    <property type="component" value="Chromosome"/>
</dbReference>
<protein>
    <submittedName>
        <fullName evidence="2">Uncharacterized protein</fullName>
    </submittedName>
</protein>
<dbReference type="PATRIC" id="fig|504728.9.peg.680"/>
<keyword evidence="3" id="KW-1185">Reference proteome</keyword>
<accession>D3PP85</accession>
<dbReference type="STRING" id="504728.K649_03280"/>
<reference evidence="2 4" key="3">
    <citation type="submission" date="2013-04" db="EMBL/GenBank/DDBJ databases">
        <authorList>
            <person name="Chin J."/>
            <person name="Alexander D.H."/>
            <person name="Marks P."/>
            <person name="Korlach J."/>
            <person name="Clum A."/>
            <person name="Copeland A."/>
        </authorList>
    </citation>
    <scope>NUCLEOTIDE SEQUENCE [LARGE SCALE GENOMIC DNA]</scope>
    <source>
        <strain evidence="4">ATCC 35948 / DSM 1279 / VKM B-1258 / 21</strain>
        <strain evidence="2">DSM 1279</strain>
    </source>
</reference>
<dbReference type="AlphaFoldDB" id="D3PP85"/>
<evidence type="ECO:0000313" key="2">
    <source>
        <dbReference type="EMBL" id="AGK03958.1"/>
    </source>
</evidence>
<gene>
    <name evidence="1" type="ordered locus">Mrub_0728</name>
    <name evidence="2" type="ORF">K649_03280</name>
</gene>
<organism evidence="2 4">
    <name type="scientific">Meiothermus ruber (strain ATCC 35948 / DSM 1279 / VKM B-1258 / 21)</name>
    <name type="common">Thermus ruber</name>
    <dbReference type="NCBI Taxonomy" id="504728"/>
    <lineage>
        <taxon>Bacteria</taxon>
        <taxon>Thermotogati</taxon>
        <taxon>Deinococcota</taxon>
        <taxon>Deinococci</taxon>
        <taxon>Thermales</taxon>
        <taxon>Thermaceae</taxon>
        <taxon>Meiothermus</taxon>
    </lineage>
</organism>
<evidence type="ECO:0000313" key="3">
    <source>
        <dbReference type="Proteomes" id="UP000006655"/>
    </source>
</evidence>
<dbReference type="OrthoDB" id="27199at2"/>
<name>D3PP85_MEIRD</name>
<reference evidence="2" key="2">
    <citation type="submission" date="2013-04" db="EMBL/GenBank/DDBJ databases">
        <title>Non-Hybrid, Finished Microbial Genome Assemblies from Long-Read SMRT Sequencing Data.</title>
        <authorList>
            <person name="Klammer A."/>
            <person name="Drake J."/>
            <person name="Heiner C."/>
            <person name="Clum A."/>
            <person name="Copeland A."/>
            <person name="Huddleston J."/>
            <person name="Eichler E."/>
            <person name="Turner S.W."/>
        </authorList>
    </citation>
    <scope>NUCLEOTIDE SEQUENCE</scope>
    <source>
        <strain evidence="2">DSM 1279</strain>
    </source>
</reference>
<dbReference type="RefSeq" id="WP_013013013.1">
    <property type="nucleotide sequence ID" value="NC_013946.1"/>
</dbReference>
<dbReference type="KEGG" id="mrb:Mrub_0728"/>
<dbReference type="KEGG" id="mre:K649_03280"/>
<dbReference type="Proteomes" id="UP000006655">
    <property type="component" value="Chromosome"/>
</dbReference>
<reference evidence="1 3" key="1">
    <citation type="journal article" date="2010" name="Stand. Genomic Sci.">
        <title>Complete genome sequence of Meiothermus ruber type strain (21).</title>
        <authorList>
            <person name="Tindall B.J."/>
            <person name="Sikorski J."/>
            <person name="Lucas S."/>
            <person name="Goltsman E."/>
            <person name="Copeland A."/>
            <person name="Glavina Del Rio T."/>
            <person name="Nolan M."/>
            <person name="Tice H."/>
            <person name="Cheng J.F."/>
            <person name="Han C."/>
            <person name="Pitluck S."/>
            <person name="Liolios K."/>
            <person name="Ivanova N."/>
            <person name="Mavromatis K."/>
            <person name="Ovchinnikova G."/>
            <person name="Pati A."/>
            <person name="Fahnrich R."/>
            <person name="Goodwin L."/>
            <person name="Chen A."/>
            <person name="Palaniappan K."/>
            <person name="Land M."/>
            <person name="Hauser L."/>
            <person name="Chang Y.J."/>
            <person name="Jeffries C.D."/>
            <person name="Rohde M."/>
            <person name="Goker M."/>
            <person name="Woyke T."/>
            <person name="Bristow J."/>
            <person name="Eisen J.A."/>
            <person name="Markowitz V."/>
            <person name="Hugenholtz P."/>
            <person name="Kyrpides N.C."/>
            <person name="Klenk H.P."/>
            <person name="Lapidus A."/>
        </authorList>
    </citation>
    <scope>NUCLEOTIDE SEQUENCE [LARGE SCALE GENOMIC DNA]</scope>
    <source>
        <strain evidence="3">ATCC 35948 / DSM 1279 / VKM B-1258 / 21</strain>
        <strain evidence="1">DSM 1279</strain>
    </source>
</reference>
<dbReference type="EMBL" id="CP001743">
    <property type="protein sequence ID" value="ADD27494.1"/>
    <property type="molecule type" value="Genomic_DNA"/>
</dbReference>
<proteinExistence type="predicted"/>
<evidence type="ECO:0000313" key="1">
    <source>
        <dbReference type="EMBL" id="ADD27494.1"/>
    </source>
</evidence>
<sequence length="80" mass="9045">MSTVRWSALEAALPLNELPAFHRAFLKLHRPELAVETLPLRRVQQYVSQTLHLLAQAGKARAVEGDFELEADCIPPPYRP</sequence>
<dbReference type="EMBL" id="CP005385">
    <property type="protein sequence ID" value="AGK03958.1"/>
    <property type="molecule type" value="Genomic_DNA"/>
</dbReference>